<evidence type="ECO:0000256" key="7">
    <source>
        <dbReference type="HAMAP-Rule" id="MF_00044"/>
    </source>
</evidence>
<evidence type="ECO:0000259" key="9">
    <source>
        <dbReference type="PROSITE" id="PS50862"/>
    </source>
</evidence>
<dbReference type="InterPro" id="IPR004364">
    <property type="entry name" value="Aa-tRNA-synt_II"/>
</dbReference>
<proteinExistence type="inferred from homology"/>
<keyword evidence="7" id="KW-0963">Cytoplasm</keyword>
<dbReference type="InterPro" id="IPR006195">
    <property type="entry name" value="aa-tRNA-synth_II"/>
</dbReference>
<protein>
    <recommendedName>
        <fullName evidence="7">Aspartate--tRNA(Asp/Asn) ligase</fullName>
        <ecNumber evidence="7">6.1.1.23</ecNumber>
    </recommendedName>
    <alternativeName>
        <fullName evidence="7">Aspartyl-tRNA synthetase</fullName>
        <shortName evidence="7">AspRS</shortName>
    </alternativeName>
    <alternativeName>
        <fullName evidence="7">Non-discriminating aspartyl-tRNA synthetase</fullName>
        <shortName evidence="7">ND-AspRS</shortName>
    </alternativeName>
</protein>
<dbReference type="Pfam" id="PF02938">
    <property type="entry name" value="GAD"/>
    <property type="match status" value="1"/>
</dbReference>
<dbReference type="InterPro" id="IPR012340">
    <property type="entry name" value="NA-bd_OB-fold"/>
</dbReference>
<feature type="site" description="Important for tRNA non-discrimination" evidence="7">
    <location>
        <position position="77"/>
    </location>
</feature>
<comment type="caution">
    <text evidence="10">The sequence shown here is derived from an EMBL/GenBank/DDBJ whole genome shotgun (WGS) entry which is preliminary data.</text>
</comment>
<comment type="function">
    <text evidence="7">Aspartyl-tRNA synthetase with relaxed tRNA specificity since it is able to aspartylate not only its cognate tRNA(Asp) but also tRNA(Asn). Reaction proceeds in two steps: L-aspartate is first activated by ATP to form Asp-AMP and then transferred to the acceptor end of tRNA(Asp/Asn).</text>
</comment>
<keyword evidence="3 7" id="KW-0547">Nucleotide-binding</keyword>
<evidence type="ECO:0000256" key="2">
    <source>
        <dbReference type="ARBA" id="ARBA00022598"/>
    </source>
</evidence>
<dbReference type="NCBIfam" id="TIGR00459">
    <property type="entry name" value="aspS_bact"/>
    <property type="match status" value="1"/>
</dbReference>
<dbReference type="NCBIfam" id="NF001750">
    <property type="entry name" value="PRK00476.1"/>
    <property type="match status" value="1"/>
</dbReference>
<dbReference type="InterPro" id="IPR004524">
    <property type="entry name" value="Asp-tRNA-ligase_1"/>
</dbReference>
<dbReference type="SUPFAM" id="SSF55261">
    <property type="entry name" value="GAD domain-like"/>
    <property type="match status" value="1"/>
</dbReference>
<feature type="region of interest" description="Disordered" evidence="8">
    <location>
        <begin position="561"/>
        <end position="598"/>
    </location>
</feature>
<keyword evidence="4 7" id="KW-0067">ATP-binding</keyword>
<feature type="binding site" evidence="7">
    <location>
        <begin position="533"/>
        <end position="536"/>
    </location>
    <ligand>
        <name>ATP</name>
        <dbReference type="ChEBI" id="CHEBI:30616"/>
    </ligand>
</feature>
<keyword evidence="2 7" id="KW-0436">Ligase</keyword>
<dbReference type="Gene3D" id="3.30.1360.30">
    <property type="entry name" value="GAD-like domain"/>
    <property type="match status" value="1"/>
</dbReference>
<feature type="binding site" evidence="7">
    <location>
        <position position="215"/>
    </location>
    <ligand>
        <name>L-aspartate</name>
        <dbReference type="ChEBI" id="CHEBI:29991"/>
    </ligand>
</feature>
<dbReference type="SUPFAM" id="SSF50249">
    <property type="entry name" value="Nucleic acid-binding proteins"/>
    <property type="match status" value="1"/>
</dbReference>
<comment type="catalytic activity">
    <reaction evidence="7">
        <text>tRNA(Asx) + L-aspartate + ATP = L-aspartyl-tRNA(Asx) + AMP + diphosphate</text>
        <dbReference type="Rhea" id="RHEA:18349"/>
        <dbReference type="Rhea" id="RHEA-COMP:9710"/>
        <dbReference type="Rhea" id="RHEA-COMP:9711"/>
        <dbReference type="ChEBI" id="CHEBI:29991"/>
        <dbReference type="ChEBI" id="CHEBI:30616"/>
        <dbReference type="ChEBI" id="CHEBI:33019"/>
        <dbReference type="ChEBI" id="CHEBI:78442"/>
        <dbReference type="ChEBI" id="CHEBI:78516"/>
        <dbReference type="ChEBI" id="CHEBI:456215"/>
        <dbReference type="EC" id="6.1.1.23"/>
    </reaction>
</comment>
<dbReference type="InterPro" id="IPR047090">
    <property type="entry name" value="AspRS_core"/>
</dbReference>
<keyword evidence="6 7" id="KW-0030">Aminoacyl-tRNA synthetase</keyword>
<reference evidence="10 11" key="1">
    <citation type="submission" date="2021-03" db="EMBL/GenBank/DDBJ databases">
        <title>Sequencing the genomes of 1000 actinobacteria strains.</title>
        <authorList>
            <person name="Klenk H.-P."/>
        </authorList>
    </citation>
    <scope>NUCLEOTIDE SEQUENCE [LARGE SCALE GENOMIC DNA]</scope>
    <source>
        <strain evidence="10 11">DSM 15797</strain>
    </source>
</reference>
<dbReference type="CDD" id="cd04317">
    <property type="entry name" value="EcAspRS_like_N"/>
    <property type="match status" value="1"/>
</dbReference>
<dbReference type="Pfam" id="PF01336">
    <property type="entry name" value="tRNA_anti-codon"/>
    <property type="match status" value="1"/>
</dbReference>
<feature type="binding site" evidence="7">
    <location>
        <position position="488"/>
    </location>
    <ligand>
        <name>L-aspartate</name>
        <dbReference type="ChEBI" id="CHEBI:29991"/>
    </ligand>
</feature>
<dbReference type="InterPro" id="IPR004115">
    <property type="entry name" value="GAD-like_sf"/>
</dbReference>
<dbReference type="SUPFAM" id="SSF55681">
    <property type="entry name" value="Class II aaRS and biotin synthetases"/>
    <property type="match status" value="1"/>
</dbReference>
<dbReference type="InterPro" id="IPR004365">
    <property type="entry name" value="NA-bd_OB_tRNA"/>
</dbReference>
<comment type="similarity">
    <text evidence="1 7">Belongs to the class-II aminoacyl-tRNA synthetase family. Type 1 subfamily.</text>
</comment>
<dbReference type="EMBL" id="JAGIOF010000001">
    <property type="protein sequence ID" value="MBP2386115.1"/>
    <property type="molecule type" value="Genomic_DNA"/>
</dbReference>
<accession>A0ABS4XCC8</accession>
<dbReference type="Proteomes" id="UP001296993">
    <property type="component" value="Unassembled WGS sequence"/>
</dbReference>
<evidence type="ECO:0000256" key="1">
    <source>
        <dbReference type="ARBA" id="ARBA00006303"/>
    </source>
</evidence>
<feature type="site" description="Important for tRNA non-discrimination" evidence="7">
    <location>
        <position position="31"/>
    </location>
</feature>
<feature type="compositionally biased region" description="Basic and acidic residues" evidence="8">
    <location>
        <begin position="574"/>
        <end position="598"/>
    </location>
</feature>
<evidence type="ECO:0000313" key="11">
    <source>
        <dbReference type="Proteomes" id="UP001296993"/>
    </source>
</evidence>
<dbReference type="CDD" id="cd00777">
    <property type="entry name" value="AspRS_core"/>
    <property type="match status" value="1"/>
</dbReference>
<comment type="subunit">
    <text evidence="7">Homodimer.</text>
</comment>
<feature type="binding site" evidence="7">
    <location>
        <position position="224"/>
    </location>
    <ligand>
        <name>ATP</name>
        <dbReference type="ChEBI" id="CHEBI:30616"/>
    </ligand>
</feature>
<sequence>MLRTHQLGTLNAENIGETVTLTGWVARRRDHGGVAFLDLRDASGFAQIVVRDEEDFHPLRNEFVLQITGKVERRPEGNENPALATGEIEVIADKVVVLNTAAPLPFQVDEHVEVGEEARLRHRYLDLRRPTPNRNIRLRSEANRIARNLLHDQGYCEIETPTLTRSTPEGARDFLVPARLSPGSWYALPQSPQLFKQLLQVGGFEKYYQIARCYRDEDFRADRQPEFTQLDIEASFVEQDDIIELGEALVKELWKLIDVEIPTPIARITYHEAMAKYGSDKPDLRFGLELTDMTEFFKDTEFGVFKAPHVGAVVMPGGATQPRRTLDGWQEFAKQRGAKGLAYVLYKQDGELAGPVAKNLTDVERAGLAEATGAKPGDCIFFAAGTQTEARALLGAARVEIGHRTGLIKDGDWAFVWVVDAPMFEPAAAAVASGDVAVGTGAWTAVHHAFTSPKPEFFDTFDTDPESALSYAYDIVCNGNEIGGGSIRIHQRDMQERVFNLMGLDKQSAESKFGFLLEGFKYGAPPHGGIALGWDRVLQLLTGSDSIRDVIAFPKTGGGFDPLTAAPAPITPQQRKEAGVDAKPEAKKAETNEPGEAK</sequence>
<dbReference type="GO" id="GO:0004815">
    <property type="term" value="F:aspartate-tRNA ligase activity"/>
    <property type="evidence" value="ECO:0007669"/>
    <property type="project" value="UniProtKB-EC"/>
</dbReference>
<dbReference type="Pfam" id="PF00152">
    <property type="entry name" value="tRNA-synt_2"/>
    <property type="match status" value="1"/>
</dbReference>
<dbReference type="Gene3D" id="3.30.930.10">
    <property type="entry name" value="Bira Bifunctional Protein, Domain 2"/>
    <property type="match status" value="1"/>
</dbReference>
<keyword evidence="11" id="KW-1185">Reference proteome</keyword>
<organism evidence="10 11">
    <name type="scientific">Paeniglutamicibacter kerguelensis</name>
    <dbReference type="NCBI Taxonomy" id="254788"/>
    <lineage>
        <taxon>Bacteria</taxon>
        <taxon>Bacillati</taxon>
        <taxon>Actinomycetota</taxon>
        <taxon>Actinomycetes</taxon>
        <taxon>Micrococcales</taxon>
        <taxon>Micrococcaceae</taxon>
        <taxon>Paeniglutamicibacter</taxon>
    </lineage>
</organism>
<dbReference type="PANTHER" id="PTHR22594">
    <property type="entry name" value="ASPARTYL/LYSYL-TRNA SYNTHETASE"/>
    <property type="match status" value="1"/>
</dbReference>
<evidence type="ECO:0000313" key="10">
    <source>
        <dbReference type="EMBL" id="MBP2386115.1"/>
    </source>
</evidence>
<evidence type="ECO:0000256" key="3">
    <source>
        <dbReference type="ARBA" id="ARBA00022741"/>
    </source>
</evidence>
<dbReference type="EC" id="6.1.1.23" evidence="7"/>
<feature type="region of interest" description="Aspartate" evidence="7">
    <location>
        <begin position="193"/>
        <end position="196"/>
    </location>
</feature>
<dbReference type="PROSITE" id="PS50862">
    <property type="entry name" value="AA_TRNA_LIGASE_II"/>
    <property type="match status" value="1"/>
</dbReference>
<feature type="binding site" evidence="7">
    <location>
        <position position="481"/>
    </location>
    <ligand>
        <name>ATP</name>
        <dbReference type="ChEBI" id="CHEBI:30616"/>
    </ligand>
</feature>
<dbReference type="Gene3D" id="2.40.50.140">
    <property type="entry name" value="Nucleic acid-binding proteins"/>
    <property type="match status" value="1"/>
</dbReference>
<comment type="subcellular location">
    <subcellularLocation>
        <location evidence="7">Cytoplasm</location>
    </subcellularLocation>
</comment>
<dbReference type="HAMAP" id="MF_00044">
    <property type="entry name" value="Asp_tRNA_synth_type1"/>
    <property type="match status" value="1"/>
</dbReference>
<dbReference type="InterPro" id="IPR047089">
    <property type="entry name" value="Asp-tRNA-ligase_1_N"/>
</dbReference>
<dbReference type="InterPro" id="IPR029351">
    <property type="entry name" value="GAD_dom"/>
</dbReference>
<evidence type="ECO:0000256" key="5">
    <source>
        <dbReference type="ARBA" id="ARBA00022917"/>
    </source>
</evidence>
<evidence type="ECO:0000256" key="4">
    <source>
        <dbReference type="ARBA" id="ARBA00022840"/>
    </source>
</evidence>
<feature type="binding site" evidence="7">
    <location>
        <position position="169"/>
    </location>
    <ligand>
        <name>L-aspartate</name>
        <dbReference type="ChEBI" id="CHEBI:29991"/>
    </ligand>
</feature>
<dbReference type="InterPro" id="IPR045864">
    <property type="entry name" value="aa-tRNA-synth_II/BPL/LPL"/>
</dbReference>
<dbReference type="PANTHER" id="PTHR22594:SF5">
    <property type="entry name" value="ASPARTATE--TRNA LIGASE, MITOCHONDRIAL"/>
    <property type="match status" value="1"/>
</dbReference>
<feature type="binding site" evidence="7">
    <location>
        <begin position="215"/>
        <end position="217"/>
    </location>
    <ligand>
        <name>ATP</name>
        <dbReference type="ChEBI" id="CHEBI:30616"/>
    </ligand>
</feature>
<dbReference type="InterPro" id="IPR002312">
    <property type="entry name" value="Asp/Asn-tRNA-synth_IIb"/>
</dbReference>
<dbReference type="PRINTS" id="PR01042">
    <property type="entry name" value="TRNASYNTHASP"/>
</dbReference>
<name>A0ABS4XCC8_9MICC</name>
<gene>
    <name evidence="7" type="primary">aspS</name>
    <name evidence="10" type="ORF">JOF47_001626</name>
</gene>
<keyword evidence="5 7" id="KW-0648">Protein biosynthesis</keyword>
<dbReference type="RefSeq" id="WP_209997078.1">
    <property type="nucleotide sequence ID" value="NZ_BAAAJY010000003.1"/>
</dbReference>
<feature type="binding site" evidence="7">
    <location>
        <position position="447"/>
    </location>
    <ligand>
        <name>L-aspartate</name>
        <dbReference type="ChEBI" id="CHEBI:29991"/>
    </ligand>
</feature>
<evidence type="ECO:0000256" key="8">
    <source>
        <dbReference type="SAM" id="MobiDB-lite"/>
    </source>
</evidence>
<feature type="domain" description="Aminoacyl-transfer RNA synthetases class-II family profile" evidence="9">
    <location>
        <begin position="136"/>
        <end position="562"/>
    </location>
</feature>
<evidence type="ECO:0000256" key="6">
    <source>
        <dbReference type="ARBA" id="ARBA00023146"/>
    </source>
</evidence>